<feature type="domain" description="AMP-dependent synthetase/ligase" evidence="3">
    <location>
        <begin position="103"/>
        <end position="388"/>
    </location>
</feature>
<dbReference type="InterPro" id="IPR051414">
    <property type="entry name" value="Adenylate-forming_Reductase"/>
</dbReference>
<evidence type="ECO:0000256" key="1">
    <source>
        <dbReference type="ARBA" id="ARBA00022450"/>
    </source>
</evidence>
<evidence type="ECO:0000259" key="5">
    <source>
        <dbReference type="Pfam" id="PF07993"/>
    </source>
</evidence>
<dbReference type="InterPro" id="IPR013120">
    <property type="entry name" value="FAR_NAD-bd"/>
</dbReference>
<dbReference type="InterPro" id="IPR009081">
    <property type="entry name" value="PP-bd_ACP"/>
</dbReference>
<dbReference type="SUPFAM" id="SSF56801">
    <property type="entry name" value="Acetyl-CoA synthetase-like"/>
    <property type="match status" value="1"/>
</dbReference>
<dbReference type="InterPro" id="IPR036736">
    <property type="entry name" value="ACP-like_sf"/>
</dbReference>
<dbReference type="InterPro" id="IPR006162">
    <property type="entry name" value="Ppantetheine_attach_site"/>
</dbReference>
<dbReference type="PROSITE" id="PS00012">
    <property type="entry name" value="PHOSPHOPANTETHEINE"/>
    <property type="match status" value="1"/>
</dbReference>
<dbReference type="InterPro" id="IPR020845">
    <property type="entry name" value="AMP-binding_CS"/>
</dbReference>
<accession>A0AA39QUX4</accession>
<sequence>MGSLSPHPAHFQRPSFQLLPDPDSKSEFHDIRSLPELVHFNALQNPHHVFCLQSKQSPDSTRFEFATITFQQLGQAVEQCCLWILANIKGAHKPVPGDGGVMNKSSPVALFLESDVNLFFYMTALLSLNIPCLLLSIRLNPNAIQQLLEETAASSIIVSSRTAAVIKDSFSRKGDSANLFTSWAIAVPFEELLATSSNCQILHHISSSRQSVKETDQNVLILHSSGTTGLPKAIPLSHRYLLGYAACHLFPASEDESERGVNLSTLPLFHGFGVLAPCLALSVGKVFCLPPSTTICNGSLVLRLLKSRDFSSLMTVPTILEDIVLMEAYKSAAAELARLEFVVVGGGGIKASVGTALHANGVTLLNHFGATELGALAPIFRPDKSYDWRYLRLRKDMGLQLKRLEASDDPDGACMLIGHQFGSNSAFELQDSLAVNPLKPEAEVRILGRKDDLIVLATGEKVSPHAMENNMEQDPLIKRAIMFGTGQFEVGILIEPVPNGVGQESVFIDKIWPAVIEANKMGDQQACITSKAAVLLKPGDREIPLSDKGLPQRKEVYSVFHREIQSVYDRLEKESPSSAAIAIDSNNPENSVRAMVQLCLPPHNTLDGWNNDDDFVQLGMDSLQATRLRRILAQSLRHSDAAGRYLHAVPLDFVYSNPTISKMARALQLSAKPDDYDPVDLMRTLSHRYSFQDEGWSHSHKIVILLTGTTGNLGCHLLRVLSEHRNVYKMICLVRTPPNIQSADFDKFALDRQMRCLKDRGIILPESSWLKIRYQQWYVDSGLYGKSPLPMRGPQSFGKESRKRMLTFNYFGRDAGAELLGMNRESYNQVALEITHIFHGAWPMNFQSKLSSFGSQIKAFRDLVDLARVAHQNRPTLRPRIILASSIAVVGRGPSITSSRLIPELPMHDPRSPLSMGYAEAKWVCEQIMASAFKNLQSEILPMIVRIGQLSGSSDTGYWSHKEHIPTIVKSSIAIRHLPDLHGSLSWLQVDRAAQVVMELLLRSEPRKLVYHLENPVRQSWADVCSILERKINLPPRSRLPFKEWLARVSTNENHPTDLMEFYSKYFLDMSGGGLVLDTTNCRALSPTLRSTGAIGEGEIELYLDFWHRKGFLD</sequence>
<proteinExistence type="predicted"/>
<dbReference type="PROSITE" id="PS00455">
    <property type="entry name" value="AMP_BINDING"/>
    <property type="match status" value="1"/>
</dbReference>
<keyword evidence="7" id="KW-1185">Reference proteome</keyword>
<dbReference type="SUPFAM" id="SSF47336">
    <property type="entry name" value="ACP-like"/>
    <property type="match status" value="1"/>
</dbReference>
<name>A0AA39QUX4_9LECA</name>
<evidence type="ECO:0008006" key="8">
    <source>
        <dbReference type="Google" id="ProtNLM"/>
    </source>
</evidence>
<organism evidence="6 7">
    <name type="scientific">Cladonia borealis</name>
    <dbReference type="NCBI Taxonomy" id="184061"/>
    <lineage>
        <taxon>Eukaryota</taxon>
        <taxon>Fungi</taxon>
        <taxon>Dikarya</taxon>
        <taxon>Ascomycota</taxon>
        <taxon>Pezizomycotina</taxon>
        <taxon>Lecanoromycetes</taxon>
        <taxon>OSLEUM clade</taxon>
        <taxon>Lecanoromycetidae</taxon>
        <taxon>Lecanorales</taxon>
        <taxon>Lecanorineae</taxon>
        <taxon>Cladoniaceae</taxon>
        <taxon>Cladonia</taxon>
    </lineage>
</organism>
<dbReference type="SUPFAM" id="SSF51735">
    <property type="entry name" value="NAD(P)-binding Rossmann-fold domains"/>
    <property type="match status" value="1"/>
</dbReference>
<protein>
    <recommendedName>
        <fullName evidence="8">Carrier domain-containing protein</fullName>
    </recommendedName>
</protein>
<dbReference type="EMBL" id="JAFEKC020000021">
    <property type="protein sequence ID" value="KAK0508193.1"/>
    <property type="molecule type" value="Genomic_DNA"/>
</dbReference>
<dbReference type="Pfam" id="PF07993">
    <property type="entry name" value="NAD_binding_4"/>
    <property type="match status" value="1"/>
</dbReference>
<dbReference type="Pfam" id="PF00501">
    <property type="entry name" value="AMP-binding"/>
    <property type="match status" value="1"/>
</dbReference>
<dbReference type="Gene3D" id="3.40.50.720">
    <property type="entry name" value="NAD(P)-binding Rossmann-like Domain"/>
    <property type="match status" value="1"/>
</dbReference>
<dbReference type="InterPro" id="IPR000873">
    <property type="entry name" value="AMP-dep_synth/lig_dom"/>
</dbReference>
<dbReference type="Gene3D" id="1.10.1200.10">
    <property type="entry name" value="ACP-like"/>
    <property type="match status" value="1"/>
</dbReference>
<dbReference type="InterPro" id="IPR042099">
    <property type="entry name" value="ANL_N_sf"/>
</dbReference>
<evidence type="ECO:0000313" key="6">
    <source>
        <dbReference type="EMBL" id="KAK0508193.1"/>
    </source>
</evidence>
<reference evidence="6" key="1">
    <citation type="submission" date="2023-03" db="EMBL/GenBank/DDBJ databases">
        <title>Complete genome of Cladonia borealis.</title>
        <authorList>
            <person name="Park H."/>
        </authorList>
    </citation>
    <scope>NUCLEOTIDE SEQUENCE</scope>
    <source>
        <strain evidence="6">ANT050790</strain>
    </source>
</reference>
<dbReference type="Pfam" id="PF00550">
    <property type="entry name" value="PP-binding"/>
    <property type="match status" value="1"/>
</dbReference>
<feature type="domain" description="Carrier" evidence="4">
    <location>
        <begin position="610"/>
        <end position="667"/>
    </location>
</feature>
<dbReference type="Proteomes" id="UP001166286">
    <property type="component" value="Unassembled WGS sequence"/>
</dbReference>
<evidence type="ECO:0000256" key="2">
    <source>
        <dbReference type="ARBA" id="ARBA00022553"/>
    </source>
</evidence>
<keyword evidence="2" id="KW-0597">Phosphoprotein</keyword>
<comment type="caution">
    <text evidence="6">The sequence shown here is derived from an EMBL/GenBank/DDBJ whole genome shotgun (WGS) entry which is preliminary data.</text>
</comment>
<dbReference type="Pfam" id="PF23562">
    <property type="entry name" value="AMP-binding_C_3"/>
    <property type="match status" value="1"/>
</dbReference>
<dbReference type="InterPro" id="IPR036291">
    <property type="entry name" value="NAD(P)-bd_dom_sf"/>
</dbReference>
<gene>
    <name evidence="6" type="ORF">JMJ35_009277</name>
</gene>
<keyword evidence="1" id="KW-0596">Phosphopantetheine</keyword>
<feature type="domain" description="Thioester reductase (TE)" evidence="5">
    <location>
        <begin position="814"/>
        <end position="996"/>
    </location>
</feature>
<dbReference type="PANTHER" id="PTHR43439:SF2">
    <property type="entry name" value="ENZYME, PUTATIVE (JCVI)-RELATED"/>
    <property type="match status" value="1"/>
</dbReference>
<dbReference type="PANTHER" id="PTHR43439">
    <property type="entry name" value="PHENYLACETATE-COENZYME A LIGASE"/>
    <property type="match status" value="1"/>
</dbReference>
<evidence type="ECO:0000259" key="3">
    <source>
        <dbReference type="Pfam" id="PF00501"/>
    </source>
</evidence>
<evidence type="ECO:0000313" key="7">
    <source>
        <dbReference type="Proteomes" id="UP001166286"/>
    </source>
</evidence>
<evidence type="ECO:0000259" key="4">
    <source>
        <dbReference type="Pfam" id="PF00550"/>
    </source>
</evidence>
<dbReference type="AlphaFoldDB" id="A0AA39QUX4"/>
<dbReference type="Gene3D" id="3.40.50.12780">
    <property type="entry name" value="N-terminal domain of ligase-like"/>
    <property type="match status" value="1"/>
</dbReference>